<keyword evidence="1" id="KW-1133">Transmembrane helix</keyword>
<evidence type="ECO:0000256" key="1">
    <source>
        <dbReference type="SAM" id="Phobius"/>
    </source>
</evidence>
<protein>
    <submittedName>
        <fullName evidence="2">Uncharacterized protein</fullName>
    </submittedName>
</protein>
<accession>X0WCB3</accession>
<gene>
    <name evidence="2" type="ORF">S01H1_55061</name>
</gene>
<keyword evidence="1" id="KW-0472">Membrane</keyword>
<keyword evidence="1" id="KW-0812">Transmembrane</keyword>
<dbReference type="AlphaFoldDB" id="X0WCB3"/>
<feature type="transmembrane region" description="Helical" evidence="1">
    <location>
        <begin position="40"/>
        <end position="59"/>
    </location>
</feature>
<feature type="transmembrane region" description="Helical" evidence="1">
    <location>
        <begin position="12"/>
        <end position="34"/>
    </location>
</feature>
<reference evidence="2" key="1">
    <citation type="journal article" date="2014" name="Front. Microbiol.">
        <title>High frequency of phylogenetically diverse reductive dehalogenase-homologous genes in deep subseafloor sedimentary metagenomes.</title>
        <authorList>
            <person name="Kawai M."/>
            <person name="Futagami T."/>
            <person name="Toyoda A."/>
            <person name="Takaki Y."/>
            <person name="Nishi S."/>
            <person name="Hori S."/>
            <person name="Arai W."/>
            <person name="Tsubouchi T."/>
            <person name="Morono Y."/>
            <person name="Uchiyama I."/>
            <person name="Ito T."/>
            <person name="Fujiyama A."/>
            <person name="Inagaki F."/>
            <person name="Takami H."/>
        </authorList>
    </citation>
    <scope>NUCLEOTIDE SEQUENCE</scope>
    <source>
        <strain evidence="2">Expedition CK06-06</strain>
    </source>
</reference>
<dbReference type="EMBL" id="BARS01035762">
    <property type="protein sequence ID" value="GAG22218.1"/>
    <property type="molecule type" value="Genomic_DNA"/>
</dbReference>
<evidence type="ECO:0000313" key="2">
    <source>
        <dbReference type="EMBL" id="GAG22218.1"/>
    </source>
</evidence>
<sequence>MTSLSKQSKKVLIFSLILISLLIIATISMLIIMAKDGTGSSIFTILAVIILLAIISSSLV</sequence>
<feature type="non-terminal residue" evidence="2">
    <location>
        <position position="60"/>
    </location>
</feature>
<name>X0WCB3_9ZZZZ</name>
<comment type="caution">
    <text evidence="2">The sequence shown here is derived from an EMBL/GenBank/DDBJ whole genome shotgun (WGS) entry which is preliminary data.</text>
</comment>
<proteinExistence type="predicted"/>
<organism evidence="2">
    <name type="scientific">marine sediment metagenome</name>
    <dbReference type="NCBI Taxonomy" id="412755"/>
    <lineage>
        <taxon>unclassified sequences</taxon>
        <taxon>metagenomes</taxon>
        <taxon>ecological metagenomes</taxon>
    </lineage>
</organism>